<protein>
    <submittedName>
        <fullName evidence="1">Uncharacterized protein</fullName>
    </submittedName>
</protein>
<gene>
    <name evidence="1" type="ORF">KC01_LOCUS26472</name>
</gene>
<dbReference type="Proteomes" id="UP001497482">
    <property type="component" value="Chromosome 22"/>
</dbReference>
<dbReference type="AlphaFoldDB" id="A0AAV2LFC3"/>
<accession>A0AAV2LFC3</accession>
<proteinExistence type="predicted"/>
<evidence type="ECO:0000313" key="1">
    <source>
        <dbReference type="EMBL" id="CAL1598017.1"/>
    </source>
</evidence>
<organism evidence="1 2">
    <name type="scientific">Knipowitschia caucasica</name>
    <name type="common">Caucasian dwarf goby</name>
    <name type="synonym">Pomatoschistus caucasicus</name>
    <dbReference type="NCBI Taxonomy" id="637954"/>
    <lineage>
        <taxon>Eukaryota</taxon>
        <taxon>Metazoa</taxon>
        <taxon>Chordata</taxon>
        <taxon>Craniata</taxon>
        <taxon>Vertebrata</taxon>
        <taxon>Euteleostomi</taxon>
        <taxon>Actinopterygii</taxon>
        <taxon>Neopterygii</taxon>
        <taxon>Teleostei</taxon>
        <taxon>Neoteleostei</taxon>
        <taxon>Acanthomorphata</taxon>
        <taxon>Gobiaria</taxon>
        <taxon>Gobiiformes</taxon>
        <taxon>Gobioidei</taxon>
        <taxon>Gobiidae</taxon>
        <taxon>Gobiinae</taxon>
        <taxon>Knipowitschia</taxon>
    </lineage>
</organism>
<name>A0AAV2LFC3_KNICA</name>
<evidence type="ECO:0000313" key="2">
    <source>
        <dbReference type="Proteomes" id="UP001497482"/>
    </source>
</evidence>
<keyword evidence="2" id="KW-1185">Reference proteome</keyword>
<dbReference type="EMBL" id="OZ035844">
    <property type="protein sequence ID" value="CAL1598017.1"/>
    <property type="molecule type" value="Genomic_DNA"/>
</dbReference>
<reference evidence="1 2" key="1">
    <citation type="submission" date="2024-04" db="EMBL/GenBank/DDBJ databases">
        <authorList>
            <person name="Waldvogel A.-M."/>
            <person name="Schoenle A."/>
        </authorList>
    </citation>
    <scope>NUCLEOTIDE SEQUENCE [LARGE SCALE GENOMIC DNA]</scope>
</reference>
<sequence>MTAGGQGHLLAEGLWIHFRVRSLVQVESWTWSGLRVPEADGDVFKQTDFSINGKRGQKIYEKYGVFLIAVTAADRRTQDVRRRRSAPALCKRQSPGNYGDIITNHRHDIISNQRRHHLNPTLLSEREENQPEPRSLAPGGSCWPLTAPGDKGVQPFIELTGEWTHQHASSRDEFMDIWRAKAKCPLETVQQKIETVSELMRTQVQRGQETTSVP</sequence>